<dbReference type="PANTHER" id="PTHR10366">
    <property type="entry name" value="NAD DEPENDENT EPIMERASE/DEHYDRATASE"/>
    <property type="match status" value="1"/>
</dbReference>
<comment type="similarity">
    <text evidence="2">Belongs to the NAD(P)-dependent epimerase/dehydratase family. Dihydroflavonol-4-reductase subfamily.</text>
</comment>
<keyword evidence="1" id="KW-0560">Oxidoreductase</keyword>
<dbReference type="EMBL" id="BQXU01000007">
    <property type="protein sequence ID" value="GKT43632.1"/>
    <property type="molecule type" value="Genomic_DNA"/>
</dbReference>
<organism evidence="4 5">
    <name type="scientific">Colletotrichum spaethianum</name>
    <dbReference type="NCBI Taxonomy" id="700344"/>
    <lineage>
        <taxon>Eukaryota</taxon>
        <taxon>Fungi</taxon>
        <taxon>Dikarya</taxon>
        <taxon>Ascomycota</taxon>
        <taxon>Pezizomycotina</taxon>
        <taxon>Sordariomycetes</taxon>
        <taxon>Hypocreomycetidae</taxon>
        <taxon>Glomerellales</taxon>
        <taxon>Glomerellaceae</taxon>
        <taxon>Colletotrichum</taxon>
        <taxon>Colletotrichum spaethianum species complex</taxon>
    </lineage>
</organism>
<comment type="caution">
    <text evidence="4">The sequence shown here is derived from an EMBL/GenBank/DDBJ whole genome shotgun (WGS) entry which is preliminary data.</text>
</comment>
<gene>
    <name evidence="4" type="ORF">ColSpa_03813</name>
</gene>
<evidence type="ECO:0000313" key="4">
    <source>
        <dbReference type="EMBL" id="GKT43632.1"/>
    </source>
</evidence>
<dbReference type="PANTHER" id="PTHR10366:SF564">
    <property type="entry name" value="STEROL-4-ALPHA-CARBOXYLATE 3-DEHYDROGENASE, DECARBOXYLATING"/>
    <property type="match status" value="1"/>
</dbReference>
<dbReference type="InterPro" id="IPR036291">
    <property type="entry name" value="NAD(P)-bd_dom_sf"/>
</dbReference>
<dbReference type="GeneID" id="73324615"/>
<dbReference type="InterPro" id="IPR050425">
    <property type="entry name" value="NAD(P)_dehydrat-like"/>
</dbReference>
<evidence type="ECO:0000259" key="3">
    <source>
        <dbReference type="Pfam" id="PF01370"/>
    </source>
</evidence>
<evidence type="ECO:0000256" key="2">
    <source>
        <dbReference type="ARBA" id="ARBA00023445"/>
    </source>
</evidence>
<feature type="domain" description="NAD-dependent epimerase/dehydratase" evidence="3">
    <location>
        <begin position="8"/>
        <end position="253"/>
    </location>
</feature>
<dbReference type="GO" id="GO:0016616">
    <property type="term" value="F:oxidoreductase activity, acting on the CH-OH group of donors, NAD or NADP as acceptor"/>
    <property type="evidence" value="ECO:0007669"/>
    <property type="project" value="TreeGrafter"/>
</dbReference>
<dbReference type="Pfam" id="PF01370">
    <property type="entry name" value="Epimerase"/>
    <property type="match status" value="1"/>
</dbReference>
<protein>
    <submittedName>
        <fullName evidence="4">Uncharacterized oxidoreductase</fullName>
    </submittedName>
</protein>
<keyword evidence="5" id="KW-1185">Reference proteome</keyword>
<dbReference type="SUPFAM" id="SSF51735">
    <property type="entry name" value="NAD(P)-binding Rossmann-fold domains"/>
    <property type="match status" value="1"/>
</dbReference>
<dbReference type="RefSeq" id="XP_049125982.1">
    <property type="nucleotide sequence ID" value="XM_049270025.1"/>
</dbReference>
<dbReference type="Proteomes" id="UP001055115">
    <property type="component" value="Unassembled WGS sequence"/>
</dbReference>
<dbReference type="Gene3D" id="3.40.50.720">
    <property type="entry name" value="NAD(P)-binding Rossmann-like Domain"/>
    <property type="match status" value="1"/>
</dbReference>
<reference evidence="4 5" key="1">
    <citation type="submission" date="2022-03" db="EMBL/GenBank/DDBJ databases">
        <title>Genome data of Colletotrichum spp.</title>
        <authorList>
            <person name="Utami Y.D."/>
            <person name="Hiruma K."/>
        </authorList>
    </citation>
    <scope>NUCLEOTIDE SEQUENCE [LARGE SCALE GENOMIC DNA]</scope>
    <source>
        <strain evidence="4 5">MAFF 239500</strain>
    </source>
</reference>
<evidence type="ECO:0000313" key="5">
    <source>
        <dbReference type="Proteomes" id="UP001055115"/>
    </source>
</evidence>
<dbReference type="AlphaFoldDB" id="A0AA37LGD1"/>
<name>A0AA37LGD1_9PEZI</name>
<sequence length="346" mass="37538">MSQQLLAITGVSGHVGFRVLVEALTRGHSVRAIIRKAEQAELIKSTKSIQPYLDHLETVVIPDLLVTGAFDGVLDSVNGVIHVASPLAITSDNLRRDVVEPAITATLRVLESAIKVPSVKRVVITSSIAALLSWEYINSDDVTKVFTARDTYDPPGPETQFQSPLHAYGAAKALALQATERFIKDENPSFDVINIMPSMVIGRNELNTTKEEVASGTNNNVMGLLLEAKIPMPVLGVSVHVNDVAKAHIDALNPAIPGNKNFICSSGGLNGTRWDNAKDTAKRYFSKAVSDGFLSLDGTTATRPIQLDASDTEQTFGWKFLGFEDQVKSVLEHYLEFLEADGQIFP</sequence>
<accession>A0AA37LGD1</accession>
<proteinExistence type="inferred from homology"/>
<dbReference type="InterPro" id="IPR001509">
    <property type="entry name" value="Epimerase_deHydtase"/>
</dbReference>
<evidence type="ECO:0000256" key="1">
    <source>
        <dbReference type="ARBA" id="ARBA00023002"/>
    </source>
</evidence>